<dbReference type="GO" id="GO:0006355">
    <property type="term" value="P:regulation of DNA-templated transcription"/>
    <property type="evidence" value="ECO:0007669"/>
    <property type="project" value="InterPro"/>
</dbReference>
<dbReference type="NCBIfam" id="TIGR02606">
    <property type="entry name" value="antidote_CC2985"/>
    <property type="match status" value="1"/>
</dbReference>
<dbReference type="PANTHER" id="PTHR36582">
    <property type="entry name" value="ANTITOXIN PARD"/>
    <property type="match status" value="1"/>
</dbReference>
<protein>
    <submittedName>
        <fullName evidence="3">Antitoxin ParD1/3/4</fullName>
    </submittedName>
</protein>
<sequence length="88" mass="9791">MATMNVSLPSEMVEFVEHEVSQGGYGSSSEVVREALRLLRHEKAQQAEKLAILRREISIGMEAADAGRFSKKSVSDILDEVMLESPRK</sequence>
<evidence type="ECO:0000256" key="1">
    <source>
        <dbReference type="ARBA" id="ARBA00008580"/>
    </source>
</evidence>
<accession>A0A1G8TC92</accession>
<dbReference type="InterPro" id="IPR022789">
    <property type="entry name" value="ParD"/>
</dbReference>
<evidence type="ECO:0000256" key="2">
    <source>
        <dbReference type="ARBA" id="ARBA00022649"/>
    </source>
</evidence>
<dbReference type="PANTHER" id="PTHR36582:SF2">
    <property type="entry name" value="ANTITOXIN PARD"/>
    <property type="match status" value="1"/>
</dbReference>
<comment type="similarity">
    <text evidence="1">Belongs to the ParD antitoxin family.</text>
</comment>
<dbReference type="Pfam" id="PF03693">
    <property type="entry name" value="ParD_antitoxin"/>
    <property type="match status" value="1"/>
</dbReference>
<dbReference type="AlphaFoldDB" id="A0A1G8TC92"/>
<dbReference type="Gene3D" id="6.10.10.120">
    <property type="entry name" value="Antitoxin ParD1-like"/>
    <property type="match status" value="1"/>
</dbReference>
<dbReference type="EMBL" id="FNEE01000006">
    <property type="protein sequence ID" value="SDJ39093.1"/>
    <property type="molecule type" value="Genomic_DNA"/>
</dbReference>
<dbReference type="InterPro" id="IPR038296">
    <property type="entry name" value="ParD_sf"/>
</dbReference>
<keyword evidence="2" id="KW-1277">Toxin-antitoxin system</keyword>
<proteinExistence type="inferred from homology"/>
<dbReference type="Proteomes" id="UP000198894">
    <property type="component" value="Unassembled WGS sequence"/>
</dbReference>
<name>A0A1G8TC92_9HYPH</name>
<evidence type="ECO:0000313" key="4">
    <source>
        <dbReference type="Proteomes" id="UP000198894"/>
    </source>
</evidence>
<dbReference type="CDD" id="cd22231">
    <property type="entry name" value="RHH_NikR_HicB-like"/>
    <property type="match status" value="1"/>
</dbReference>
<keyword evidence="4" id="KW-1185">Reference proteome</keyword>
<gene>
    <name evidence="3" type="ORF">SAMN05428953_10631</name>
</gene>
<reference evidence="4" key="1">
    <citation type="submission" date="2016-10" db="EMBL/GenBank/DDBJ databases">
        <authorList>
            <person name="Varghese N."/>
            <person name="Submissions S."/>
        </authorList>
    </citation>
    <scope>NUCLEOTIDE SEQUENCE [LARGE SCALE GENOMIC DNA]</scope>
    <source>
        <strain evidence="4">CGMCC 1.11022</strain>
    </source>
</reference>
<organism evidence="3 4">
    <name type="scientific">Mesorhizobium muleiense</name>
    <dbReference type="NCBI Taxonomy" id="1004279"/>
    <lineage>
        <taxon>Bacteria</taxon>
        <taxon>Pseudomonadati</taxon>
        <taxon>Pseudomonadota</taxon>
        <taxon>Alphaproteobacteria</taxon>
        <taxon>Hyphomicrobiales</taxon>
        <taxon>Phyllobacteriaceae</taxon>
        <taxon>Mesorhizobium</taxon>
    </lineage>
</organism>
<evidence type="ECO:0000313" key="3">
    <source>
        <dbReference type="EMBL" id="SDJ39093.1"/>
    </source>
</evidence>
<dbReference type="RefSeq" id="WP_091593613.1">
    <property type="nucleotide sequence ID" value="NZ_FNEE01000006.1"/>
</dbReference>
<dbReference type="InterPro" id="IPR010985">
    <property type="entry name" value="Ribbon_hlx_hlx"/>
</dbReference>
<dbReference type="SUPFAM" id="SSF47598">
    <property type="entry name" value="Ribbon-helix-helix"/>
    <property type="match status" value="1"/>
</dbReference>